<organism evidence="2 3">
    <name type="scientific">Megasphaera hominis</name>
    <dbReference type="NCBI Taxonomy" id="159836"/>
    <lineage>
        <taxon>Bacteria</taxon>
        <taxon>Bacillati</taxon>
        <taxon>Bacillota</taxon>
        <taxon>Negativicutes</taxon>
        <taxon>Veillonellales</taxon>
        <taxon>Veillonellaceae</taxon>
        <taxon>Megasphaera</taxon>
    </lineage>
</organism>
<dbReference type="InterPro" id="IPR036010">
    <property type="entry name" value="2Fe-2S_ferredoxin-like_sf"/>
</dbReference>
<sequence length="711" mass="74198">MDIRIINGKPVAPDIEAVLRALGCHRGTPGWEKTAAACRELVPPLRRLVRPKAAFTLAEQDGRPCIFVLLTLGAAVCRRQTQLSESGDTAAALLLGALADQCLFAFEKELQPVLRAFCQEQQCGIAARHEAGVDVPLAVQRTAWELLDAKRTLGLSITPEAMLIPEKTLCLIFAVSSDPSQWHADHDCRQCPKTGCPQRHSDVAAEDGQRVICPPGPLLDSLMAQGLAVNALCGGKGLCGRCRVRLCQGQLAVTDADGQLFTAAELASGWRLACTAWAEAPVTVFVPSVAKEVMQTAGAEAVAVTAAVRGPYGVAIDMGSTTLAAALVSLETGIIVATAACSNGQRRFGADVVSRIQAANEGHGAALQRLSRDGVQALLRELLEKYPAACGAVEKITLAGNTTMEHLFMGWSCAGLGSWPFRPVSLGGETYAAADLLGAQPACTATCTLSLLPGLSTYVGADIAAGLVAQDLDRTNALTFFLDLGTNGEMALGRAGRLLTASTAAGPALEGGHLRWGMSSVAGAISHVQLAGKQPVVETIDGAPAQGLCGTGIIEAMAALVEAGLVDRHGTLQEAYFATGFPLAVTPAGETIALTQADIREIQMAKGAIRAGIETLLASSGTPAEAVETVYLAGGFGCYLNAAKAAAIGLIPQVWAEKACAAGNTALAGAIRSLVEDEALVRMKSLAHEAEEIILGNDEKFQERYIRYMEF</sequence>
<evidence type="ECO:0000313" key="2">
    <source>
        <dbReference type="EMBL" id="MBC3537027.1"/>
    </source>
</evidence>
<evidence type="ECO:0000313" key="3">
    <source>
        <dbReference type="Proteomes" id="UP000606870"/>
    </source>
</evidence>
<evidence type="ECO:0000259" key="1">
    <source>
        <dbReference type="PROSITE" id="PS51085"/>
    </source>
</evidence>
<dbReference type="EMBL" id="JACOGK010000018">
    <property type="protein sequence ID" value="MBC3537027.1"/>
    <property type="molecule type" value="Genomic_DNA"/>
</dbReference>
<dbReference type="InterPro" id="IPR042259">
    <property type="entry name" value="Raco-like_middle_sf"/>
</dbReference>
<dbReference type="Gene3D" id="3.40.109.40">
    <property type="match status" value="1"/>
</dbReference>
<comment type="caution">
    <text evidence="2">The sequence shown here is derived from an EMBL/GenBank/DDBJ whole genome shotgun (WGS) entry which is preliminary data.</text>
</comment>
<keyword evidence="3" id="KW-1185">Reference proteome</keyword>
<dbReference type="RefSeq" id="WP_186503181.1">
    <property type="nucleotide sequence ID" value="NZ_JACOGK010000018.1"/>
</dbReference>
<dbReference type="SUPFAM" id="SSF56507">
    <property type="entry name" value="Methionine synthase activation domain-like"/>
    <property type="match status" value="1"/>
</dbReference>
<dbReference type="CDD" id="cd00207">
    <property type="entry name" value="fer2"/>
    <property type="match status" value="1"/>
</dbReference>
<dbReference type="Proteomes" id="UP000606870">
    <property type="component" value="Unassembled WGS sequence"/>
</dbReference>
<reference evidence="2 3" key="1">
    <citation type="submission" date="2020-08" db="EMBL/GenBank/DDBJ databases">
        <authorList>
            <person name="Liu C."/>
            <person name="Sun Q."/>
        </authorList>
    </citation>
    <scope>NUCLEOTIDE SEQUENCE [LARGE SCALE GENOMIC DNA]</scope>
    <source>
        <strain evidence="2 3">NSJ-59</strain>
    </source>
</reference>
<dbReference type="PROSITE" id="PS51085">
    <property type="entry name" value="2FE2S_FER_2"/>
    <property type="match status" value="1"/>
</dbReference>
<dbReference type="Gene3D" id="3.10.20.30">
    <property type="match status" value="1"/>
</dbReference>
<dbReference type="PANTHER" id="PTHR42895:SF2">
    <property type="entry name" value="IRON-SULFUR CLUSTER PROTEIN"/>
    <property type="match status" value="1"/>
</dbReference>
<dbReference type="InterPro" id="IPR052911">
    <property type="entry name" value="Corrinoid_activation_enz"/>
</dbReference>
<dbReference type="PANTHER" id="PTHR42895">
    <property type="entry name" value="IRON-SULFUR CLUSTER-BINDING PROTEIN-RELATED"/>
    <property type="match status" value="1"/>
</dbReference>
<gene>
    <name evidence="2" type="ORF">H8J70_07165</name>
</gene>
<dbReference type="InterPro" id="IPR037010">
    <property type="entry name" value="VitB12-dep_Met_synth_activ_sf"/>
</dbReference>
<feature type="domain" description="2Fe-2S ferredoxin-type" evidence="1">
    <location>
        <begin position="199"/>
        <end position="290"/>
    </location>
</feature>
<dbReference type="Pfam" id="PF00111">
    <property type="entry name" value="Fer2"/>
    <property type="match status" value="1"/>
</dbReference>
<dbReference type="InterPro" id="IPR001041">
    <property type="entry name" value="2Fe-2S_ferredoxin-type"/>
</dbReference>
<dbReference type="SUPFAM" id="SSF54292">
    <property type="entry name" value="2Fe-2S ferredoxin-like"/>
    <property type="match status" value="1"/>
</dbReference>
<protein>
    <submittedName>
        <fullName evidence="2">DUF4445 domain-containing protein</fullName>
    </submittedName>
</protein>
<dbReference type="Gene3D" id="3.30.420.480">
    <property type="entry name" value="Domain of unknown function (DUF4445)"/>
    <property type="match status" value="1"/>
</dbReference>
<name>A0ABR6VI98_9FIRM</name>
<dbReference type="InterPro" id="IPR027980">
    <property type="entry name" value="RACo_C"/>
</dbReference>
<dbReference type="Pfam" id="PF14574">
    <property type="entry name" value="RACo_C_ter"/>
    <property type="match status" value="1"/>
</dbReference>
<proteinExistence type="predicted"/>
<dbReference type="InterPro" id="IPR012675">
    <property type="entry name" value="Beta-grasp_dom_sf"/>
</dbReference>
<dbReference type="InterPro" id="IPR041414">
    <property type="entry name" value="Raco-like_middle"/>
</dbReference>
<dbReference type="Pfam" id="PF17651">
    <property type="entry name" value="Raco_middle"/>
    <property type="match status" value="1"/>
</dbReference>
<accession>A0ABR6VI98</accession>